<evidence type="ECO:0000313" key="4">
    <source>
        <dbReference type="EMBL" id="VDC62250.1"/>
    </source>
</evidence>
<dbReference type="PANTHER" id="PTHR11247:SF40">
    <property type="entry name" value="LIPID PHOSPHATE PHOSPHATASE EPSILON 1, CHLOROPLASTIC"/>
    <property type="match status" value="1"/>
</dbReference>
<organism evidence="4">
    <name type="scientific">Brassica campestris</name>
    <name type="common">Field mustard</name>
    <dbReference type="NCBI Taxonomy" id="3711"/>
    <lineage>
        <taxon>Eukaryota</taxon>
        <taxon>Viridiplantae</taxon>
        <taxon>Streptophyta</taxon>
        <taxon>Embryophyta</taxon>
        <taxon>Tracheophyta</taxon>
        <taxon>Spermatophyta</taxon>
        <taxon>Magnoliopsida</taxon>
        <taxon>eudicotyledons</taxon>
        <taxon>Gunneridae</taxon>
        <taxon>Pentapetalae</taxon>
        <taxon>rosids</taxon>
        <taxon>malvids</taxon>
        <taxon>Brassicales</taxon>
        <taxon>Brassicaceae</taxon>
        <taxon>Brassiceae</taxon>
        <taxon>Brassica</taxon>
    </lineage>
</organism>
<feature type="non-terminal residue" evidence="4">
    <location>
        <position position="1"/>
    </location>
</feature>
<dbReference type="Gramene" id="A09p56160.2_BraZ1">
    <property type="protein sequence ID" value="A09p56160.2_BraZ1.CDS"/>
    <property type="gene ID" value="A09g56160.2_BraZ1"/>
</dbReference>
<keyword evidence="1" id="KW-0378">Hydrolase</keyword>
<keyword evidence="2" id="KW-0472">Membrane</keyword>
<keyword evidence="2" id="KW-1133">Transmembrane helix</keyword>
<dbReference type="Proteomes" id="UP000694005">
    <property type="component" value="Chromosome A09"/>
</dbReference>
<dbReference type="AlphaFoldDB" id="A0A3P5YLL5"/>
<gene>
    <name evidence="4" type="ORF">BRAA09T39861Z</name>
    <name evidence="3" type="ORF">BRAPAZ1V2_A09P56160.2</name>
</gene>
<protein>
    <recommendedName>
        <fullName evidence="5">Phosphatidic acid phosphatase type 2/haloperoxidase domain-containing protein</fullName>
    </recommendedName>
</protein>
<feature type="transmembrane region" description="Helical" evidence="2">
    <location>
        <begin position="247"/>
        <end position="268"/>
    </location>
</feature>
<dbReference type="EMBL" id="LS974625">
    <property type="protein sequence ID" value="CAG7865149.1"/>
    <property type="molecule type" value="Genomic_DNA"/>
</dbReference>
<name>A0A3P5YLL5_BRACM</name>
<evidence type="ECO:0000256" key="2">
    <source>
        <dbReference type="SAM" id="Phobius"/>
    </source>
</evidence>
<evidence type="ECO:0000256" key="1">
    <source>
        <dbReference type="ARBA" id="ARBA00022801"/>
    </source>
</evidence>
<feature type="transmembrane region" description="Helical" evidence="2">
    <location>
        <begin position="208"/>
        <end position="227"/>
    </location>
</feature>
<proteinExistence type="predicted"/>
<keyword evidence="2" id="KW-0812">Transmembrane</keyword>
<dbReference type="GO" id="GO:0016787">
    <property type="term" value="F:hydrolase activity"/>
    <property type="evidence" value="ECO:0007669"/>
    <property type="project" value="UniProtKB-KW"/>
</dbReference>
<reference evidence="4" key="1">
    <citation type="submission" date="2018-11" db="EMBL/GenBank/DDBJ databases">
        <authorList>
            <consortium name="Genoscope - CEA"/>
            <person name="William W."/>
        </authorList>
    </citation>
    <scope>NUCLEOTIDE SEQUENCE</scope>
</reference>
<evidence type="ECO:0000313" key="3">
    <source>
        <dbReference type="EMBL" id="CAG7865149.1"/>
    </source>
</evidence>
<dbReference type="EMBL" id="LR031568">
    <property type="protein sequence ID" value="VDC62250.1"/>
    <property type="molecule type" value="Genomic_DNA"/>
</dbReference>
<accession>A0A3P5YLL5</accession>
<evidence type="ECO:0008006" key="5">
    <source>
        <dbReference type="Google" id="ProtNLM"/>
    </source>
</evidence>
<sequence length="272" mass="31114">RQRITSFRANNVQRDLNVNFQSHSSIIAPSWVFLSLGSMTVLVKRFASNDLSELWNELVSRGRIEAIFNRLLSVFLKRLLNQARPATTSRTDPGMPSSHAQSMSFISVFAVLSDKSKLEPRHPLFPLPTVKTDWSMLLLCSYGMAWNQRSLPVPKHAHPRIGFIFCKCFNYSIRMLLNSFSFLVNQFALISPSANVQIRLRVSQKLHTSNQVVVGGLMGSVFCIFRYKTWNLLLLEAYESSLLLQLYVFLVASAYTLAFAAYVVLNWFRHDR</sequence>
<dbReference type="PANTHER" id="PTHR11247">
    <property type="entry name" value="PALMITOYL-PROTEIN THIOESTERASE/DOLICHYLDIPHOSPHATASE 1"/>
    <property type="match status" value="1"/>
</dbReference>